<dbReference type="Proteomes" id="UP000184420">
    <property type="component" value="Unassembled WGS sequence"/>
</dbReference>
<dbReference type="InterPro" id="IPR025510">
    <property type="entry name" value="DUF4397"/>
</dbReference>
<dbReference type="Pfam" id="PF14344">
    <property type="entry name" value="DUF4397"/>
    <property type="match status" value="1"/>
</dbReference>
<keyword evidence="4" id="KW-1185">Reference proteome</keyword>
<reference evidence="3 4" key="1">
    <citation type="submission" date="2016-11" db="EMBL/GenBank/DDBJ databases">
        <authorList>
            <person name="Jaros S."/>
            <person name="Januszkiewicz K."/>
            <person name="Wedrychowicz H."/>
        </authorList>
    </citation>
    <scope>NUCLEOTIDE SEQUENCE [LARGE SCALE GENOMIC DNA]</scope>
    <source>
        <strain evidence="3 4">DSM 27406</strain>
    </source>
</reference>
<feature type="chain" id="PRO_5013065200" description="DUF4397 domain-containing protein" evidence="1">
    <location>
        <begin position="26"/>
        <end position="237"/>
    </location>
</feature>
<keyword evidence="1" id="KW-0732">Signal</keyword>
<name>A0A1M6YNN7_9BACT</name>
<feature type="signal peptide" evidence="1">
    <location>
        <begin position="1"/>
        <end position="25"/>
    </location>
</feature>
<gene>
    <name evidence="3" type="ORF">SAMN05444266_102408</name>
</gene>
<proteinExistence type="predicted"/>
<dbReference type="PROSITE" id="PS51257">
    <property type="entry name" value="PROKAR_LIPOPROTEIN"/>
    <property type="match status" value="1"/>
</dbReference>
<sequence length="237" mass="25577">MLTKINRVWAIVVLIAATMGMTSCLKNNVDTTPQRPTFWLNVANLSTYSGTMDLYDNGKKITNSGISGFFTEVIGGYSGPHEMKVTPLGKDSVLATASSQLDSLHYYTYMIYGGNPVKAALVESNLTNYSPTSINLRFYNLSSSVGPVDVYMGSKKVFENVVYADGYFRPDFTTFTDITEGNVITVKKAGTTEVVATNNSLKISSLQTGGVYTAYVTGNAGSTGNDKPSTNIIYGAY</sequence>
<evidence type="ECO:0000259" key="2">
    <source>
        <dbReference type="Pfam" id="PF14344"/>
    </source>
</evidence>
<protein>
    <recommendedName>
        <fullName evidence="2">DUF4397 domain-containing protein</fullName>
    </recommendedName>
</protein>
<evidence type="ECO:0000313" key="3">
    <source>
        <dbReference type="EMBL" id="SHL19858.1"/>
    </source>
</evidence>
<dbReference type="EMBL" id="FRBL01000002">
    <property type="protein sequence ID" value="SHL19858.1"/>
    <property type="molecule type" value="Genomic_DNA"/>
</dbReference>
<evidence type="ECO:0000256" key="1">
    <source>
        <dbReference type="SAM" id="SignalP"/>
    </source>
</evidence>
<dbReference type="AlphaFoldDB" id="A0A1M6YNN7"/>
<dbReference type="OrthoDB" id="652342at2"/>
<evidence type="ECO:0000313" key="4">
    <source>
        <dbReference type="Proteomes" id="UP000184420"/>
    </source>
</evidence>
<feature type="domain" description="DUF4397" evidence="2">
    <location>
        <begin position="40"/>
        <end position="151"/>
    </location>
</feature>
<accession>A0A1M6YNN7</accession>
<organism evidence="3 4">
    <name type="scientific">Chitinophaga jiangningensis</name>
    <dbReference type="NCBI Taxonomy" id="1419482"/>
    <lineage>
        <taxon>Bacteria</taxon>
        <taxon>Pseudomonadati</taxon>
        <taxon>Bacteroidota</taxon>
        <taxon>Chitinophagia</taxon>
        <taxon>Chitinophagales</taxon>
        <taxon>Chitinophagaceae</taxon>
        <taxon>Chitinophaga</taxon>
    </lineage>
</organism>
<dbReference type="STRING" id="1419482.SAMN05444266_102408"/>
<dbReference type="RefSeq" id="WP_073079181.1">
    <property type="nucleotide sequence ID" value="NZ_FRBL01000002.1"/>
</dbReference>